<sequence length="45" mass="4850">MTFFITRAMACRENCILKSAPPHTNKRGGVFVADGSMRKAGTGYG</sequence>
<evidence type="ECO:0000313" key="1">
    <source>
        <dbReference type="EMBL" id="GAF25822.1"/>
    </source>
</evidence>
<proteinExistence type="predicted"/>
<protein>
    <submittedName>
        <fullName evidence="1">Uncharacterized protein</fullName>
    </submittedName>
</protein>
<dbReference type="AlphaFoldDB" id="A0A0S6UDY2"/>
<reference evidence="1" key="1">
    <citation type="journal article" date="2014" name="Gene">
        <title>Genome-guided analysis of transformation efficiency and carbon dioxide assimilation by Moorella thermoacetica Y72.</title>
        <authorList>
            <person name="Tsukahara K."/>
            <person name="Kita A."/>
            <person name="Nakashimada Y."/>
            <person name="Hoshino T."/>
            <person name="Murakami K."/>
        </authorList>
    </citation>
    <scope>NUCLEOTIDE SEQUENCE [LARGE SCALE GENOMIC DNA]</scope>
    <source>
        <strain evidence="1">Y72</strain>
    </source>
</reference>
<gene>
    <name evidence="1" type="ORF">MTY_1159</name>
</gene>
<name>A0A0S6UDY2_NEOTH</name>
<dbReference type="Proteomes" id="UP000063718">
    <property type="component" value="Unassembled WGS sequence"/>
</dbReference>
<organism evidence="1">
    <name type="scientific">Moorella thermoacetica Y72</name>
    <dbReference type="NCBI Taxonomy" id="1325331"/>
    <lineage>
        <taxon>Bacteria</taxon>
        <taxon>Bacillati</taxon>
        <taxon>Bacillota</taxon>
        <taxon>Clostridia</taxon>
        <taxon>Neomoorellales</taxon>
        <taxon>Neomoorellaceae</taxon>
        <taxon>Neomoorella</taxon>
    </lineage>
</organism>
<accession>A0A0S6UDY2</accession>
<dbReference type="EMBL" id="DF238840">
    <property type="protein sequence ID" value="GAF25822.1"/>
    <property type="molecule type" value="Genomic_DNA"/>
</dbReference>